<protein>
    <submittedName>
        <fullName evidence="2">Uncharacterized protein</fullName>
    </submittedName>
</protein>
<comment type="caution">
    <text evidence="2">The sequence shown here is derived from an EMBL/GenBank/DDBJ whole genome shotgun (WGS) entry which is preliminary data.</text>
</comment>
<dbReference type="Proteomes" id="UP000247480">
    <property type="component" value="Unassembled WGS sequence"/>
</dbReference>
<organism evidence="2 3">
    <name type="scientific">Pseudomonas syringae pv. actinidiae</name>
    <dbReference type="NCBI Taxonomy" id="103796"/>
    <lineage>
        <taxon>Bacteria</taxon>
        <taxon>Pseudomonadati</taxon>
        <taxon>Pseudomonadota</taxon>
        <taxon>Gammaproteobacteria</taxon>
        <taxon>Pseudomonadales</taxon>
        <taxon>Pseudomonadaceae</taxon>
        <taxon>Pseudomonas</taxon>
        <taxon>Pseudomonas syringae</taxon>
    </lineage>
</organism>
<dbReference type="AlphaFoldDB" id="A0A2V0QUK8"/>
<feature type="compositionally biased region" description="Polar residues" evidence="1">
    <location>
        <begin position="8"/>
        <end position="17"/>
    </location>
</feature>
<evidence type="ECO:0000256" key="1">
    <source>
        <dbReference type="SAM" id="MobiDB-lite"/>
    </source>
</evidence>
<name>A0A2V0QUK8_PSESF</name>
<proteinExistence type="predicted"/>
<feature type="region of interest" description="Disordered" evidence="1">
    <location>
        <begin position="1"/>
        <end position="38"/>
    </location>
</feature>
<accession>A0A2V0QUK8</accession>
<evidence type="ECO:0000313" key="2">
    <source>
        <dbReference type="EMBL" id="GBH12310.1"/>
    </source>
</evidence>
<reference evidence="2 3" key="1">
    <citation type="submission" date="2018-04" db="EMBL/GenBank/DDBJ databases">
        <title>Draft genome sequence of Pseudomonas syringae pv. actinidiae biovar 1 strains isolated from kiwifruit in Kagawa prefecture.</title>
        <authorList>
            <person name="Tabuchi M."/>
            <person name="Saito M."/>
            <person name="Fujiwara S."/>
            <person name="Sasa N."/>
            <person name="Akimitsu K."/>
            <person name="Gomi K."/>
            <person name="Konishi-Sugita S."/>
            <person name="Hamano K."/>
            <person name="Kataoka I."/>
        </authorList>
    </citation>
    <scope>NUCLEOTIDE SEQUENCE [LARGE SCALE GENOMIC DNA]</scope>
    <source>
        <strain evidence="2 3">MAFF212206</strain>
    </source>
</reference>
<sequence length="38" mass="4275">MPMHWLTPQPQGLSTPEGSCDQREDRAPLSSKRPKIAQ</sequence>
<gene>
    <name evidence="2" type="ORF">KPSA1_05775</name>
</gene>
<dbReference type="EMBL" id="BGJZ01000305">
    <property type="protein sequence ID" value="GBH12310.1"/>
    <property type="molecule type" value="Genomic_DNA"/>
</dbReference>
<evidence type="ECO:0000313" key="3">
    <source>
        <dbReference type="Proteomes" id="UP000247480"/>
    </source>
</evidence>